<protein>
    <submittedName>
        <fullName evidence="6">Alpha-beta hydrolase family esterase</fullName>
    </submittedName>
</protein>
<keyword evidence="2 4" id="KW-0442">Lipid degradation</keyword>
<dbReference type="InterPro" id="IPR002641">
    <property type="entry name" value="PNPLA_dom"/>
</dbReference>
<name>A0A2X3KJF2_9BACT</name>
<comment type="caution">
    <text evidence="4">Lacks conserved residue(s) required for the propagation of feature annotation.</text>
</comment>
<dbReference type="CDD" id="cd07205">
    <property type="entry name" value="Pat_PNPLA6_PNPLA7_NTE1_like"/>
    <property type="match status" value="1"/>
</dbReference>
<dbReference type="PANTHER" id="PTHR14226">
    <property type="entry name" value="NEUROPATHY TARGET ESTERASE/SWISS CHEESE D.MELANOGASTER"/>
    <property type="match status" value="1"/>
</dbReference>
<keyword evidence="7" id="KW-1185">Reference proteome</keyword>
<dbReference type="KEGG" id="bana:BARAN1_0747"/>
<sequence length="317" mass="33384">MTEQNQTKIGLALASGGARGAAHAGVLKVLAQEGIPISAVSGSSIGAVVGGSYAAGLSPERIEEEWLNTDLPKVVRSFLPTFPRAGLSSGSGLRSYLRSALGDIRIEDLPVPFAAVACDIDTGEAVVLREGPLVDALRASSAIPGIFPPLRWGDRFLVDGGLVEPLPVRACRDLGAEIVIGVDIVPVPRPLSAERHRPGRRLPARLGKELSARTLVAATVARPRDEAFGEQPGAGRSVPGIYRILNQAVAILEQEIVHLKLALWPADLLVRPDLSSVGVSYLHAAEGVRAGEEAMEASLPALRLLIEQATRAAESER</sequence>
<dbReference type="SUPFAM" id="SSF52151">
    <property type="entry name" value="FabD/lysophospholipase-like"/>
    <property type="match status" value="1"/>
</dbReference>
<feature type="domain" description="PNPLA" evidence="5">
    <location>
        <begin position="11"/>
        <end position="172"/>
    </location>
</feature>
<evidence type="ECO:0000313" key="7">
    <source>
        <dbReference type="Proteomes" id="UP000249818"/>
    </source>
</evidence>
<dbReference type="Proteomes" id="UP000249818">
    <property type="component" value="Chromosome BARAN1"/>
</dbReference>
<dbReference type="AlphaFoldDB" id="A0A2X3KJF2"/>
<dbReference type="RefSeq" id="WP_122030968.1">
    <property type="nucleotide sequence ID" value="NZ_LS483254.1"/>
</dbReference>
<evidence type="ECO:0000256" key="2">
    <source>
        <dbReference type="ARBA" id="ARBA00022963"/>
    </source>
</evidence>
<evidence type="ECO:0000313" key="6">
    <source>
        <dbReference type="EMBL" id="SQD92771.1"/>
    </source>
</evidence>
<dbReference type="PROSITE" id="PS51635">
    <property type="entry name" value="PNPLA"/>
    <property type="match status" value="1"/>
</dbReference>
<feature type="active site" description="Proton acceptor" evidence="4">
    <location>
        <position position="159"/>
    </location>
</feature>
<feature type="active site" description="Nucleophile" evidence="4">
    <location>
        <position position="44"/>
    </location>
</feature>
<dbReference type="Gene3D" id="3.40.1090.10">
    <property type="entry name" value="Cytosolic phospholipase A2 catalytic domain"/>
    <property type="match status" value="2"/>
</dbReference>
<accession>A0A2X3KJF2</accession>
<evidence type="ECO:0000259" key="5">
    <source>
        <dbReference type="PROSITE" id="PS51635"/>
    </source>
</evidence>
<dbReference type="GO" id="GO:0016787">
    <property type="term" value="F:hydrolase activity"/>
    <property type="evidence" value="ECO:0007669"/>
    <property type="project" value="UniProtKB-UniRule"/>
</dbReference>
<evidence type="ECO:0000256" key="3">
    <source>
        <dbReference type="ARBA" id="ARBA00023098"/>
    </source>
</evidence>
<dbReference type="EMBL" id="LS483254">
    <property type="protein sequence ID" value="SQD92771.1"/>
    <property type="molecule type" value="Genomic_DNA"/>
</dbReference>
<dbReference type="Pfam" id="PF01734">
    <property type="entry name" value="Patatin"/>
    <property type="match status" value="1"/>
</dbReference>
<gene>
    <name evidence="6" type="ORF">BARAN1_0747</name>
</gene>
<dbReference type="InterPro" id="IPR050301">
    <property type="entry name" value="NTE"/>
</dbReference>
<evidence type="ECO:0000256" key="1">
    <source>
        <dbReference type="ARBA" id="ARBA00022801"/>
    </source>
</evidence>
<dbReference type="GO" id="GO:0016042">
    <property type="term" value="P:lipid catabolic process"/>
    <property type="evidence" value="ECO:0007669"/>
    <property type="project" value="UniProtKB-UniRule"/>
</dbReference>
<feature type="short sequence motif" description="GXSXG" evidence="4">
    <location>
        <begin position="42"/>
        <end position="46"/>
    </location>
</feature>
<dbReference type="InterPro" id="IPR016035">
    <property type="entry name" value="Acyl_Trfase/lysoPLipase"/>
</dbReference>
<feature type="short sequence motif" description="DGA/G" evidence="4">
    <location>
        <begin position="159"/>
        <end position="161"/>
    </location>
</feature>
<keyword evidence="1 4" id="KW-0378">Hydrolase</keyword>
<evidence type="ECO:0000256" key="4">
    <source>
        <dbReference type="PROSITE-ProRule" id="PRU01161"/>
    </source>
</evidence>
<reference evidence="7" key="1">
    <citation type="submission" date="2018-05" db="EMBL/GenBank/DDBJ databases">
        <authorList>
            <person name="Hao L."/>
        </authorList>
    </citation>
    <scope>NUCLEOTIDE SEQUENCE [LARGE SCALE GENOMIC DNA]</scope>
</reference>
<organism evidence="6 7">
    <name type="scientific">Candidatus Bipolaricaulis anaerobius</name>
    <dbReference type="NCBI Taxonomy" id="2026885"/>
    <lineage>
        <taxon>Bacteria</taxon>
        <taxon>Candidatus Bipolaricaulota</taxon>
        <taxon>Candidatus Bipolaricaulia</taxon>
        <taxon>Candidatus Bipolaricaulales</taxon>
        <taxon>Candidatus Bipolaricaulaceae</taxon>
        <taxon>Candidatus Bipolaricaulis</taxon>
    </lineage>
</organism>
<keyword evidence="3 4" id="KW-0443">Lipid metabolism</keyword>
<dbReference type="OrthoDB" id="5290098at2"/>
<dbReference type="PANTHER" id="PTHR14226:SF76">
    <property type="entry name" value="NTE FAMILY PROTEIN RSSA"/>
    <property type="match status" value="1"/>
</dbReference>
<proteinExistence type="predicted"/>